<proteinExistence type="predicted"/>
<comment type="caution">
    <text evidence="2">The sequence shown here is derived from an EMBL/GenBank/DDBJ whole genome shotgun (WGS) entry which is preliminary data.</text>
</comment>
<keyword evidence="3" id="KW-1185">Reference proteome</keyword>
<feature type="compositionally biased region" description="Basic and acidic residues" evidence="1">
    <location>
        <begin position="229"/>
        <end position="282"/>
    </location>
</feature>
<gene>
    <name evidence="2" type="ORF">C8A05DRAFT_30900</name>
</gene>
<reference evidence="2" key="2">
    <citation type="submission" date="2023-05" db="EMBL/GenBank/DDBJ databases">
        <authorList>
            <consortium name="Lawrence Berkeley National Laboratory"/>
            <person name="Steindorff A."/>
            <person name="Hensen N."/>
            <person name="Bonometti L."/>
            <person name="Westerberg I."/>
            <person name="Brannstrom I.O."/>
            <person name="Guillou S."/>
            <person name="Cros-Aarteil S."/>
            <person name="Calhoun S."/>
            <person name="Haridas S."/>
            <person name="Kuo A."/>
            <person name="Mondo S."/>
            <person name="Pangilinan J."/>
            <person name="Riley R."/>
            <person name="Labutti K."/>
            <person name="Andreopoulos B."/>
            <person name="Lipzen A."/>
            <person name="Chen C."/>
            <person name="Yanf M."/>
            <person name="Daum C."/>
            <person name="Ng V."/>
            <person name="Clum A."/>
            <person name="Ohm R."/>
            <person name="Martin F."/>
            <person name="Silar P."/>
            <person name="Natvig D."/>
            <person name="Lalanne C."/>
            <person name="Gautier V."/>
            <person name="Ament-Velasquez S.L."/>
            <person name="Kruys A."/>
            <person name="Hutchinson M.I."/>
            <person name="Powell A.J."/>
            <person name="Barry K."/>
            <person name="Miller A.N."/>
            <person name="Grigoriev I.V."/>
            <person name="Debuchy R."/>
            <person name="Gladieux P."/>
            <person name="Thoren M.H."/>
            <person name="Johannesson H."/>
        </authorList>
    </citation>
    <scope>NUCLEOTIDE SEQUENCE</scope>
    <source>
        <strain evidence="2">CBS 103.79</strain>
    </source>
</reference>
<accession>A0AAN6MRU2</accession>
<name>A0AAN6MRU2_9PEZI</name>
<protein>
    <submittedName>
        <fullName evidence="2">Uncharacterized protein</fullName>
    </submittedName>
</protein>
<feature type="region of interest" description="Disordered" evidence="1">
    <location>
        <begin position="229"/>
        <end position="288"/>
    </location>
</feature>
<evidence type="ECO:0000313" key="2">
    <source>
        <dbReference type="EMBL" id="KAK3905261.1"/>
    </source>
</evidence>
<evidence type="ECO:0000313" key="3">
    <source>
        <dbReference type="Proteomes" id="UP001303889"/>
    </source>
</evidence>
<evidence type="ECO:0000256" key="1">
    <source>
        <dbReference type="SAM" id="MobiDB-lite"/>
    </source>
</evidence>
<dbReference type="EMBL" id="MU855364">
    <property type="protein sequence ID" value="KAK3905261.1"/>
    <property type="molecule type" value="Genomic_DNA"/>
</dbReference>
<dbReference type="AlphaFoldDB" id="A0AAN6MRU2"/>
<dbReference type="Proteomes" id="UP001303889">
    <property type="component" value="Unassembled WGS sequence"/>
</dbReference>
<organism evidence="2 3">
    <name type="scientific">Staphylotrichum tortipilum</name>
    <dbReference type="NCBI Taxonomy" id="2831512"/>
    <lineage>
        <taxon>Eukaryota</taxon>
        <taxon>Fungi</taxon>
        <taxon>Dikarya</taxon>
        <taxon>Ascomycota</taxon>
        <taxon>Pezizomycotina</taxon>
        <taxon>Sordariomycetes</taxon>
        <taxon>Sordariomycetidae</taxon>
        <taxon>Sordariales</taxon>
        <taxon>Chaetomiaceae</taxon>
        <taxon>Staphylotrichum</taxon>
    </lineage>
</organism>
<reference evidence="2" key="1">
    <citation type="journal article" date="2023" name="Mol. Phylogenet. Evol.">
        <title>Genome-scale phylogeny and comparative genomics of the fungal order Sordariales.</title>
        <authorList>
            <person name="Hensen N."/>
            <person name="Bonometti L."/>
            <person name="Westerberg I."/>
            <person name="Brannstrom I.O."/>
            <person name="Guillou S."/>
            <person name="Cros-Aarteil S."/>
            <person name="Calhoun S."/>
            <person name="Haridas S."/>
            <person name="Kuo A."/>
            <person name="Mondo S."/>
            <person name="Pangilinan J."/>
            <person name="Riley R."/>
            <person name="LaButti K."/>
            <person name="Andreopoulos B."/>
            <person name="Lipzen A."/>
            <person name="Chen C."/>
            <person name="Yan M."/>
            <person name="Daum C."/>
            <person name="Ng V."/>
            <person name="Clum A."/>
            <person name="Steindorff A."/>
            <person name="Ohm R.A."/>
            <person name="Martin F."/>
            <person name="Silar P."/>
            <person name="Natvig D.O."/>
            <person name="Lalanne C."/>
            <person name="Gautier V."/>
            <person name="Ament-Velasquez S.L."/>
            <person name="Kruys A."/>
            <person name="Hutchinson M.I."/>
            <person name="Powell A.J."/>
            <person name="Barry K."/>
            <person name="Miller A.N."/>
            <person name="Grigoriev I.V."/>
            <person name="Debuchy R."/>
            <person name="Gladieux P."/>
            <person name="Hiltunen Thoren M."/>
            <person name="Johannesson H."/>
        </authorList>
    </citation>
    <scope>NUCLEOTIDE SEQUENCE</scope>
    <source>
        <strain evidence="2">CBS 103.79</strain>
    </source>
</reference>
<sequence length="288" mass="34555">MSDKAWEMHEALNHGKLDKWGWVIYRTSYKDDAAWDRFQRYVYTWWQQELVAQGAPPLVANTAEWTFVSNPALDSISRDELRTHFRRWRATAIQTENPRRRLPTSGDDIPGRYIYFFQADEAVLDGIAVQGSTSTPGRDPSMVNFVCCDDNIPLGQPPAPDDQRDQSWTMLSKRIVSIEFWLEVGLSIEHWDICPSIYDVMETEELETERERASERGRLFEWECEKAREREREEERVRERVREMEKEREREREREREWERVREIEREKEREIERERVKEKASKLPTDP</sequence>